<protein>
    <submittedName>
        <fullName evidence="2">Uncharacterized protein</fullName>
    </submittedName>
</protein>
<evidence type="ECO:0000313" key="2">
    <source>
        <dbReference type="EMBL" id="CAD8816286.1"/>
    </source>
</evidence>
<feature type="compositionally biased region" description="Basic and acidic residues" evidence="1">
    <location>
        <begin position="357"/>
        <end position="368"/>
    </location>
</feature>
<proteinExistence type="predicted"/>
<organism evidence="2">
    <name type="scientific">Timspurckia oligopyrenoides</name>
    <dbReference type="NCBI Taxonomy" id="708627"/>
    <lineage>
        <taxon>Eukaryota</taxon>
        <taxon>Rhodophyta</taxon>
        <taxon>Bangiophyceae</taxon>
        <taxon>Porphyridiales</taxon>
        <taxon>Porphyridiaceae</taxon>
        <taxon>Timspurckia</taxon>
    </lineage>
</organism>
<sequence>MDGFRGRSRNRKKYGIVTVAMRNNEPCVLLIRMRWTKSGFQRLFGIMVGSEPIVSSHNLGSRFRSARLRSCSRFSSSSESSDSEIDFETQGIHLSSNAEEDKLKKLEIETAEKYSNSFSSPSYLRPDGVWMRQSRERKKFKSQVDSDDEYEIFFRSEDDLTSTLHNCTDYELELFCSSFEKLWNHRFIPPSWKLPGVREFAELRYDTCLLYEAKLELELRKKAVHTTQDVVSRQLWTLPTSQPCGTRDEDPLTTLMVDFHEVTRIPQSGTHVLTHSNSEPIEACANRDFRCLALTVDELYLKPHTYKTWSPVSEFARWVPVRELKKLWFPKPMREILSVIIPDACLSLQTQKRFSEQKQIDTRSHETTPVRNVDTSVTS</sequence>
<feature type="region of interest" description="Disordered" evidence="1">
    <location>
        <begin position="357"/>
        <end position="379"/>
    </location>
</feature>
<evidence type="ECO:0000256" key="1">
    <source>
        <dbReference type="SAM" id="MobiDB-lite"/>
    </source>
</evidence>
<dbReference type="EMBL" id="HBFP01000923">
    <property type="protein sequence ID" value="CAD8816286.1"/>
    <property type="molecule type" value="Transcribed_RNA"/>
</dbReference>
<name>A0A7S1EPM9_9RHOD</name>
<reference evidence="2" key="1">
    <citation type="submission" date="2021-01" db="EMBL/GenBank/DDBJ databases">
        <authorList>
            <person name="Corre E."/>
            <person name="Pelletier E."/>
            <person name="Niang G."/>
            <person name="Scheremetjew M."/>
            <person name="Finn R."/>
            <person name="Kale V."/>
            <person name="Holt S."/>
            <person name="Cochrane G."/>
            <person name="Meng A."/>
            <person name="Brown T."/>
            <person name="Cohen L."/>
        </authorList>
    </citation>
    <scope>NUCLEOTIDE SEQUENCE</scope>
    <source>
        <strain evidence="2">CCMP3278</strain>
    </source>
</reference>
<dbReference type="AlphaFoldDB" id="A0A7S1EPM9"/>
<gene>
    <name evidence="2" type="ORF">TOLI1172_LOCUS674</name>
</gene>
<feature type="compositionally biased region" description="Polar residues" evidence="1">
    <location>
        <begin position="369"/>
        <end position="379"/>
    </location>
</feature>
<accession>A0A7S1EPM9</accession>